<dbReference type="GO" id="GO:0003700">
    <property type="term" value="F:DNA-binding transcription factor activity"/>
    <property type="evidence" value="ECO:0007669"/>
    <property type="project" value="InterPro"/>
</dbReference>
<dbReference type="SMART" id="SM00422">
    <property type="entry name" value="HTH_MERR"/>
    <property type="match status" value="1"/>
</dbReference>
<evidence type="ECO:0000256" key="1">
    <source>
        <dbReference type="ARBA" id="ARBA00023125"/>
    </source>
</evidence>
<protein>
    <submittedName>
        <fullName evidence="3">MerR family transcriptional regulator</fullName>
    </submittedName>
</protein>
<gene>
    <name evidence="3" type="ORF">FKR81_11605</name>
</gene>
<name>A0A563EXC1_9PSEU</name>
<keyword evidence="4" id="KW-1185">Reference proteome</keyword>
<proteinExistence type="predicted"/>
<evidence type="ECO:0000313" key="3">
    <source>
        <dbReference type="EMBL" id="TWP52212.1"/>
    </source>
</evidence>
<dbReference type="PANTHER" id="PTHR30204:SF89">
    <property type="entry name" value="HTH MERR-TYPE DOMAIN-CONTAINING PROTEIN"/>
    <property type="match status" value="1"/>
</dbReference>
<dbReference type="InterPro" id="IPR047057">
    <property type="entry name" value="MerR_fam"/>
</dbReference>
<dbReference type="OrthoDB" id="3191171at2"/>
<dbReference type="SUPFAM" id="SSF46955">
    <property type="entry name" value="Putative DNA-binding domain"/>
    <property type="match status" value="1"/>
</dbReference>
<feature type="domain" description="HTH merR-type" evidence="2">
    <location>
        <begin position="23"/>
        <end position="80"/>
    </location>
</feature>
<dbReference type="PROSITE" id="PS50937">
    <property type="entry name" value="HTH_MERR_2"/>
    <property type="match status" value="1"/>
</dbReference>
<comment type="caution">
    <text evidence="3">The sequence shown here is derived from an EMBL/GenBank/DDBJ whole genome shotgun (WGS) entry which is preliminary data.</text>
</comment>
<dbReference type="PANTHER" id="PTHR30204">
    <property type="entry name" value="REDOX-CYCLING DRUG-SENSING TRANSCRIPTIONAL ACTIVATOR SOXR"/>
    <property type="match status" value="1"/>
</dbReference>
<dbReference type="Proteomes" id="UP000316639">
    <property type="component" value="Unassembled WGS sequence"/>
</dbReference>
<accession>A0A563EXC1</accession>
<evidence type="ECO:0000259" key="2">
    <source>
        <dbReference type="PROSITE" id="PS50937"/>
    </source>
</evidence>
<keyword evidence="1" id="KW-0238">DNA-binding</keyword>
<dbReference type="InterPro" id="IPR009061">
    <property type="entry name" value="DNA-bd_dom_put_sf"/>
</dbReference>
<evidence type="ECO:0000313" key="4">
    <source>
        <dbReference type="Proteomes" id="UP000316639"/>
    </source>
</evidence>
<dbReference type="InterPro" id="IPR000551">
    <property type="entry name" value="MerR-type_HTH_dom"/>
</dbReference>
<dbReference type="Gene3D" id="1.10.1660.10">
    <property type="match status" value="1"/>
</dbReference>
<dbReference type="CDD" id="cd00592">
    <property type="entry name" value="HTH_MerR-like"/>
    <property type="match status" value="1"/>
</dbReference>
<organism evidence="3 4">
    <name type="scientific">Lentzea tibetensis</name>
    <dbReference type="NCBI Taxonomy" id="2591470"/>
    <lineage>
        <taxon>Bacteria</taxon>
        <taxon>Bacillati</taxon>
        <taxon>Actinomycetota</taxon>
        <taxon>Actinomycetes</taxon>
        <taxon>Pseudonocardiales</taxon>
        <taxon>Pseudonocardiaceae</taxon>
        <taxon>Lentzea</taxon>
    </lineage>
</organism>
<dbReference type="GO" id="GO:0003677">
    <property type="term" value="F:DNA binding"/>
    <property type="evidence" value="ECO:0007669"/>
    <property type="project" value="UniProtKB-KW"/>
</dbReference>
<dbReference type="RefSeq" id="WP_146351008.1">
    <property type="nucleotide sequence ID" value="NZ_VOBR01000006.1"/>
</dbReference>
<reference evidence="3 4" key="1">
    <citation type="submission" date="2019-07" db="EMBL/GenBank/DDBJ databases">
        <title>Lentzea xizangensis sp. nov., isolated from Qinghai-Tibetan Plateau Soils.</title>
        <authorList>
            <person name="Huang J."/>
        </authorList>
    </citation>
    <scope>NUCLEOTIDE SEQUENCE [LARGE SCALE GENOMIC DNA]</scope>
    <source>
        <strain evidence="3 4">FXJ1.1311</strain>
    </source>
</reference>
<dbReference type="Pfam" id="PF13411">
    <property type="entry name" value="MerR_1"/>
    <property type="match status" value="2"/>
</dbReference>
<dbReference type="AlphaFoldDB" id="A0A563EXC1"/>
<dbReference type="EMBL" id="VOBR01000006">
    <property type="protein sequence ID" value="TWP52212.1"/>
    <property type="molecule type" value="Genomic_DNA"/>
</dbReference>
<sequence length="191" mass="21022">MVASRGLSIGAVLAELRPEFPEVTISKIRFLESEGLVRPARTSSGYREFTRSDVERLRFVLCAQRDRYLPLRVIREQLSDIGSADLSRENLLAQSGIDAATLAQLEQDGLVRPGRGGAYSVDDLTMLRIIRTMTGLGVEQEQLRAFRAAADREAALLRSFPDPETIRELTGLSAALHSLLVKASLRNVLGS</sequence>